<proteinExistence type="predicted"/>
<reference evidence="3" key="1">
    <citation type="journal article" date="2014" name="J. Immunol.">
        <title>Contrasted innate responses to two viruses in zebrafish: insights into the ancestral repertoire of vertebrate IFN-stimulated genes.</title>
        <authorList>
            <person name="Briolat V."/>
            <person name="Jouneau L."/>
            <person name="Carvalho R."/>
            <person name="Palha N."/>
            <person name="Langevin C."/>
            <person name="Herbomel P."/>
            <person name="Schwartz O."/>
            <person name="Spaink H.P."/>
            <person name="Levraud J.P."/>
            <person name="Boudinot P."/>
        </authorList>
    </citation>
    <scope>NUCLEOTIDE SEQUENCE</scope>
    <source>
        <strain evidence="3">Tuebingen</strain>
    </source>
</reference>
<dbReference type="PANTHER" id="PTHR14241">
    <property type="entry name" value="INTERFERON-INDUCED PROTEIN 44"/>
    <property type="match status" value="1"/>
</dbReference>
<reference evidence="3" key="4">
    <citation type="journal article" date="2019" name="J. Immunol.">
        <title>IFN-Stimulated Genes in Zebrafish and Humans Define an Ancient Arsenal of Antiviral Immunity.</title>
        <authorList>
            <person name="Levraud J.P."/>
            <person name="Jouneau L."/>
            <person name="Briolat V."/>
            <person name="Laghi V."/>
            <person name="Boudinot P."/>
        </authorList>
    </citation>
    <scope>NUCLEOTIDE SEQUENCE</scope>
    <source>
        <strain evidence="3">Tuebingen</strain>
    </source>
</reference>
<dbReference type="GeneID" id="326081"/>
<dbReference type="KEGG" id="dre:326081"/>
<organism evidence="2 3">
    <name type="scientific">Danio rerio</name>
    <name type="common">Zebrafish</name>
    <name type="synonym">Brachydanio rerio</name>
    <dbReference type="NCBI Taxonomy" id="7955"/>
    <lineage>
        <taxon>Eukaryota</taxon>
        <taxon>Metazoa</taxon>
        <taxon>Chordata</taxon>
        <taxon>Craniata</taxon>
        <taxon>Vertebrata</taxon>
        <taxon>Euteleostomi</taxon>
        <taxon>Actinopterygii</taxon>
        <taxon>Neopterygii</taxon>
        <taxon>Teleostei</taxon>
        <taxon>Ostariophysi</taxon>
        <taxon>Cypriniformes</taxon>
        <taxon>Danionidae</taxon>
        <taxon>Danioninae</taxon>
        <taxon>Danio</taxon>
    </lineage>
</organism>
<name>A0AB13A994_DANRE</name>
<reference evidence="3" key="5">
    <citation type="submission" date="2025-08" db="UniProtKB">
        <authorList>
            <consortium name="RefSeq"/>
        </authorList>
    </citation>
    <scope>IDENTIFICATION</scope>
    <source>
        <strain evidence="3">Tuebingen</strain>
    </source>
</reference>
<gene>
    <name evidence="3" type="primary">ifi44a6</name>
    <name evidence="3" type="synonym">fd61c04</name>
    <name evidence="3" type="synonym">si:dkey-79f11.8</name>
    <name evidence="3" type="synonym">wu:fd61c04</name>
</gene>
<dbReference type="SUPFAM" id="SSF52540">
    <property type="entry name" value="P-loop containing nucleoside triphosphate hydrolases"/>
    <property type="match status" value="1"/>
</dbReference>
<evidence type="ECO:0000313" key="2">
    <source>
        <dbReference type="Proteomes" id="UP000000437"/>
    </source>
</evidence>
<dbReference type="InterPro" id="IPR027417">
    <property type="entry name" value="P-loop_NTPase"/>
</dbReference>
<evidence type="ECO:0000313" key="3">
    <source>
        <dbReference type="RefSeq" id="NP_001410323.1"/>
    </source>
</evidence>
<feature type="region of interest" description="Disordered" evidence="1">
    <location>
        <begin position="1"/>
        <end position="35"/>
    </location>
</feature>
<accession>A0AB13A994</accession>
<sequence>MGSSKSQPEKPQPTQPSYQPSTPKPNPELDKPWRKFNWGEKEALKEKLENFSPSDPEVKDIKVLVAGQVGAGKSSFINSINNAFLGRISSRALVNASDGDSHSFTRNLKGFTIRSKKKALPFVFKDIMGLEAEALLGSQTDDIINAVFGHVKDGYKFSQDQSISFKDQHYTSDPSLSDQSFCLVYVIDGNTVQFSDEQLIEKLKIIRKRISDKGIAQVVVMTKIDEACPLVKSDLQKVYTSKKIKEKMELCSAKVGVPMNNIFPVKNYHDEIDTDDDIDALILKALEQIVQTADDRLLDRENYLDSN</sequence>
<dbReference type="RefSeq" id="NP_001410323.1">
    <property type="nucleotide sequence ID" value="NM_001423394.1"/>
</dbReference>
<protein>
    <submittedName>
        <fullName evidence="3">Uncharacterized protein LOC326081</fullName>
    </submittedName>
</protein>
<reference evidence="3" key="2">
    <citation type="journal article" date="2015" name="Nat. Commun.">
        <title>RFX transcription factors are essential for hearing in mice.</title>
        <authorList>
            <person name="Elkon R."/>
            <person name="Milon B."/>
            <person name="Morrison L."/>
            <person name="Shah M."/>
            <person name="Vijayakumar S."/>
            <person name="Racherla M."/>
            <person name="Leitch C.C."/>
            <person name="Silipino L."/>
            <person name="Hadi S."/>
            <person name="Weiss-Gayet M."/>
            <person name="Barras E."/>
            <person name="Schmid C.D."/>
            <person name="Ait-Lounis A."/>
            <person name="Barnes A."/>
            <person name="Song Y."/>
            <person name="Eisenman D.J."/>
            <person name="Eliyahu E."/>
            <person name="Frolenkov G.I."/>
            <person name="Strome S.E."/>
            <person name="Durand B."/>
            <person name="Zaghloul N.A."/>
            <person name="Jones S.M."/>
            <person name="Reith W."/>
            <person name="Hertzano R."/>
        </authorList>
    </citation>
    <scope>NUCLEOTIDE SEQUENCE</scope>
    <source>
        <strain evidence="3">Tuebingen</strain>
    </source>
</reference>
<dbReference type="AlphaFoldDB" id="A0AB13A994"/>
<reference evidence="3" key="3">
    <citation type="journal article" date="2016" name="BMC Genomics">
        <title>Gene evolution and gene expression after whole genome duplication in fish: the PhyloFish database.</title>
        <authorList>
            <person name="Pasquier J."/>
            <person name="Cabau C."/>
            <person name="Nguyen T."/>
            <person name="Jouanno E."/>
            <person name="Severac D."/>
            <person name="Braasch I."/>
            <person name="Journot L."/>
            <person name="Pontarotti P."/>
            <person name="Klopp C."/>
            <person name="Postlethwait J.H."/>
            <person name="Guiguen Y."/>
            <person name="Bobe J."/>
        </authorList>
    </citation>
    <scope>NUCLEOTIDE SEQUENCE</scope>
    <source>
        <strain evidence="3">Tuebingen</strain>
    </source>
</reference>
<dbReference type="CDD" id="cd00882">
    <property type="entry name" value="Ras_like_GTPase"/>
    <property type="match status" value="1"/>
</dbReference>
<keyword evidence="2" id="KW-1185">Reference proteome</keyword>
<dbReference type="Gene3D" id="3.40.50.300">
    <property type="entry name" value="P-loop containing nucleotide triphosphate hydrolases"/>
    <property type="match status" value="1"/>
</dbReference>
<evidence type="ECO:0000256" key="1">
    <source>
        <dbReference type="SAM" id="MobiDB-lite"/>
    </source>
</evidence>
<dbReference type="CTD" id="326081"/>
<dbReference type="Proteomes" id="UP000000437">
    <property type="component" value="Chromosome 1"/>
</dbReference>
<dbReference type="PANTHER" id="PTHR14241:SF1">
    <property type="entry name" value="INTERFERON-INDUCED PROTEIN 44-RELATED"/>
    <property type="match status" value="1"/>
</dbReference>